<dbReference type="Proteomes" id="UP000198356">
    <property type="component" value="Unassembled WGS sequence"/>
</dbReference>
<evidence type="ECO:0008006" key="4">
    <source>
        <dbReference type="Google" id="ProtNLM"/>
    </source>
</evidence>
<dbReference type="PANTHER" id="PTHR31776:SF0">
    <property type="entry name" value="ALPHA-L-ARABINOFURANOSIDASE 1"/>
    <property type="match status" value="1"/>
</dbReference>
<evidence type="ECO:0000256" key="1">
    <source>
        <dbReference type="SAM" id="SignalP"/>
    </source>
</evidence>
<evidence type="ECO:0000313" key="3">
    <source>
        <dbReference type="Proteomes" id="UP000198356"/>
    </source>
</evidence>
<evidence type="ECO:0000313" key="2">
    <source>
        <dbReference type="EMBL" id="SNS47725.1"/>
    </source>
</evidence>
<dbReference type="AlphaFoldDB" id="A0A239ESU5"/>
<dbReference type="EMBL" id="FZOU01000001">
    <property type="protein sequence ID" value="SNS47725.1"/>
    <property type="molecule type" value="Genomic_DNA"/>
</dbReference>
<dbReference type="GO" id="GO:0046556">
    <property type="term" value="F:alpha-L-arabinofuranosidase activity"/>
    <property type="evidence" value="ECO:0007669"/>
    <property type="project" value="TreeGrafter"/>
</dbReference>
<feature type="signal peptide" evidence="1">
    <location>
        <begin position="1"/>
        <end position="20"/>
    </location>
</feature>
<keyword evidence="3" id="KW-1185">Reference proteome</keyword>
<organism evidence="2 3">
    <name type="scientific">Granulicella rosea</name>
    <dbReference type="NCBI Taxonomy" id="474952"/>
    <lineage>
        <taxon>Bacteria</taxon>
        <taxon>Pseudomonadati</taxon>
        <taxon>Acidobacteriota</taxon>
        <taxon>Terriglobia</taxon>
        <taxon>Terriglobales</taxon>
        <taxon>Acidobacteriaceae</taxon>
        <taxon>Granulicella</taxon>
    </lineage>
</organism>
<dbReference type="RefSeq" id="WP_089407367.1">
    <property type="nucleotide sequence ID" value="NZ_FZOU01000001.1"/>
</dbReference>
<dbReference type="SUPFAM" id="SSF51445">
    <property type="entry name" value="(Trans)glycosidases"/>
    <property type="match status" value="1"/>
</dbReference>
<name>A0A239ESU5_9BACT</name>
<sequence length="785" mass="83589">MLRAALITATSLLTATGCQTASPQTQTRTTDIAIGAPLRTHVKRLGINLSGQSYYDSGQMLRNLVFRNPGFEGQSWQSILHCKTVTPTTCTDANPWTVWPANFVRGATFQVLPNGATATITGSTAVTPGAGVTLSFAPMTKPPAAGDFIVLHIDQPGTAEAGWWHGVTGGAALSTEFRDLAPHTLGRQALRMEASAPGQTASVQSYFDSRAGLSFVHLHGSYRIRFRAKGLGGSRQLEVSLQRLDTVNGLANFFSRTIPLGAAWQDYSFDFPTAEKPGAVGPVVLTFKVAGASALLDDVSLTPATQSSGNPTAFRDEVVQTLRDLHPGVLRYMDNGTNFGSTLDNMLAPPFARLRAGSSTQTSLQEDIPIGLHEFLALARAVGAEPWYSMPAGTSPAEARNLIEYLAGDAHTPYGTRRAALGQVAPWTSVFGAIHLELGNELWNDRSFAGAAIQDPAVHGQRAAALFAAARSHPAFQPAKFDLILGAWAANSWWTGQQLEHSSGYDSTAVAPYLFSNFNDTRNPEAIFGPMFAQPEMLDSRPGGGMAQQAEAARKAKRPANLAVYEVNLGTSAGSASQPAIDATVPSLGAGLAVVDHMLLMLRDLGVTTQALFALPEYDNGFTGSAGAKETTPLWGAVVDMGGATNRRRPSFLAEQLANSAILPTMLATSATGANPTWDQPKSANDDIELRGAHLIQSFAFADGPRRSLILLNLSRTESLSVTLSGQNAPVGPVEQRRLTSRHITDNNERGADVAIDPHISLKINGSTTYVLPPYSMTTLSWRTQ</sequence>
<accession>A0A239ESU5</accession>
<protein>
    <recommendedName>
        <fullName evidence="4">Alpha-L-arabinofuranosidase</fullName>
    </recommendedName>
</protein>
<dbReference type="InterPro" id="IPR051563">
    <property type="entry name" value="Glycosyl_Hydrolase_51"/>
</dbReference>
<gene>
    <name evidence="2" type="ORF">SAMN05421770_1011142</name>
</gene>
<keyword evidence="1" id="KW-0732">Signal</keyword>
<feature type="chain" id="PRO_5012760215" description="Alpha-L-arabinofuranosidase" evidence="1">
    <location>
        <begin position="21"/>
        <end position="785"/>
    </location>
</feature>
<dbReference type="Gene3D" id="3.20.20.80">
    <property type="entry name" value="Glycosidases"/>
    <property type="match status" value="1"/>
</dbReference>
<proteinExistence type="predicted"/>
<dbReference type="OrthoDB" id="7783360at2"/>
<dbReference type="Gene3D" id="2.60.120.260">
    <property type="entry name" value="Galactose-binding domain-like"/>
    <property type="match status" value="1"/>
</dbReference>
<reference evidence="2 3" key="1">
    <citation type="submission" date="2017-06" db="EMBL/GenBank/DDBJ databases">
        <authorList>
            <person name="Kim H.J."/>
            <person name="Triplett B.A."/>
        </authorList>
    </citation>
    <scope>NUCLEOTIDE SEQUENCE [LARGE SCALE GENOMIC DNA]</scope>
    <source>
        <strain evidence="2 3">DSM 18704</strain>
    </source>
</reference>
<dbReference type="PANTHER" id="PTHR31776">
    <property type="entry name" value="ALPHA-L-ARABINOFURANOSIDASE 1"/>
    <property type="match status" value="1"/>
</dbReference>
<dbReference type="InterPro" id="IPR017853">
    <property type="entry name" value="GH"/>
</dbReference>
<dbReference type="PROSITE" id="PS51257">
    <property type="entry name" value="PROKAR_LIPOPROTEIN"/>
    <property type="match status" value="1"/>
</dbReference>